<proteinExistence type="predicted"/>
<accession>A0ABX1R549</accession>
<dbReference type="EMBL" id="JAAXKY010000001">
    <property type="protein sequence ID" value="NMH75525.1"/>
    <property type="molecule type" value="Genomic_DNA"/>
</dbReference>
<evidence type="ECO:0000259" key="3">
    <source>
        <dbReference type="Pfam" id="PF08028"/>
    </source>
</evidence>
<keyword evidence="5" id="KW-1185">Reference proteome</keyword>
<comment type="caution">
    <text evidence="4">The sequence shown here is derived from an EMBL/GenBank/DDBJ whole genome shotgun (WGS) entry which is preliminary data.</text>
</comment>
<dbReference type="Gene3D" id="1.10.540.10">
    <property type="entry name" value="Acyl-CoA dehydrogenase/oxidase, N-terminal domain"/>
    <property type="match status" value="1"/>
</dbReference>
<dbReference type="PIRSF" id="PIRSF016578">
    <property type="entry name" value="HsaA"/>
    <property type="match status" value="1"/>
</dbReference>
<keyword evidence="1" id="KW-0560">Oxidoreductase</keyword>
<dbReference type="Proteomes" id="UP001296706">
    <property type="component" value="Unassembled WGS sequence"/>
</dbReference>
<name>A0ABX1R549_9PSEU</name>
<dbReference type="Gene3D" id="1.20.140.10">
    <property type="entry name" value="Butyryl-CoA Dehydrogenase, subunit A, domain 3"/>
    <property type="match status" value="1"/>
</dbReference>
<dbReference type="InterPro" id="IPR046373">
    <property type="entry name" value="Acyl-CoA_Oxase/DH_mid-dom_sf"/>
</dbReference>
<dbReference type="InterPro" id="IPR013107">
    <property type="entry name" value="Acyl-CoA_DH_C"/>
</dbReference>
<dbReference type="InterPro" id="IPR037069">
    <property type="entry name" value="AcylCoA_DH/ox_N_sf"/>
</dbReference>
<evidence type="ECO:0000313" key="4">
    <source>
        <dbReference type="EMBL" id="NMH75525.1"/>
    </source>
</evidence>
<evidence type="ECO:0000259" key="2">
    <source>
        <dbReference type="Pfam" id="PF02771"/>
    </source>
</evidence>
<dbReference type="InterPro" id="IPR009100">
    <property type="entry name" value="AcylCoA_DH/oxidase_NM_dom_sf"/>
</dbReference>
<dbReference type="Pfam" id="PF08028">
    <property type="entry name" value="Acyl-CoA_dh_2"/>
    <property type="match status" value="1"/>
</dbReference>
<evidence type="ECO:0000256" key="1">
    <source>
        <dbReference type="ARBA" id="ARBA00023002"/>
    </source>
</evidence>
<dbReference type="PANTHER" id="PTHR43884:SF12">
    <property type="entry name" value="ISOVALERYL-COA DEHYDROGENASE, MITOCHONDRIAL-RELATED"/>
    <property type="match status" value="1"/>
</dbReference>
<dbReference type="InterPro" id="IPR036250">
    <property type="entry name" value="AcylCo_DH-like_C"/>
</dbReference>
<organism evidence="4 5">
    <name type="scientific">Pseudonocardia xinjiangensis</name>
    <dbReference type="NCBI Taxonomy" id="75289"/>
    <lineage>
        <taxon>Bacteria</taxon>
        <taxon>Bacillati</taxon>
        <taxon>Actinomycetota</taxon>
        <taxon>Actinomycetes</taxon>
        <taxon>Pseudonocardiales</taxon>
        <taxon>Pseudonocardiaceae</taxon>
        <taxon>Pseudonocardia</taxon>
    </lineage>
</organism>
<feature type="domain" description="Acyl-CoA dehydrogenase/oxidase N-terminal" evidence="2">
    <location>
        <begin position="26"/>
        <end position="92"/>
    </location>
</feature>
<evidence type="ECO:0000313" key="5">
    <source>
        <dbReference type="Proteomes" id="UP001296706"/>
    </source>
</evidence>
<dbReference type="PANTHER" id="PTHR43884">
    <property type="entry name" value="ACYL-COA DEHYDROGENASE"/>
    <property type="match status" value="1"/>
</dbReference>
<dbReference type="SUPFAM" id="SSF56645">
    <property type="entry name" value="Acyl-CoA dehydrogenase NM domain-like"/>
    <property type="match status" value="1"/>
</dbReference>
<feature type="domain" description="Acyl-CoA dehydrogenase C-terminal" evidence="3">
    <location>
        <begin position="241"/>
        <end position="366"/>
    </location>
</feature>
<sequence>MQTAAESAPGNSTILSRAAEIGPLLREHADEVESARRLTKPVIDALRSTGVFRMAMPKIWGGPELDIFEQIEIIETLSRADASAGWCAMIGSDSGYYSGYVDDATARSLYPDLDAVTAGWISPAGTLEVCEGGYRLSGRWSFGSGSTHADVITGGARVTENGVPRITADGTPEFRIAMLPAARWQVLDTWNTTGLAGSGSHDYTITDAFVPAENTWFPGETHRSGTLYAWRGMFVANVVGVPVGVALDACETAADIIAGKVLMPQMTPASDEPRMRSGIARARALVGSARSYAHDTIGSLWTTVEAGDEPTFQQRADLAGCYVHTVSTCRDAVRILVDTVGTAAIRKTCPLERQLRDLTTLGQHIVGQELMREWAGGLYFGRSPSMPVL</sequence>
<reference evidence="4 5" key="1">
    <citation type="submission" date="2020-04" db="EMBL/GenBank/DDBJ databases">
        <authorList>
            <person name="Klaysubun C."/>
            <person name="Duangmal K."/>
            <person name="Lipun K."/>
        </authorList>
    </citation>
    <scope>NUCLEOTIDE SEQUENCE [LARGE SCALE GENOMIC DNA]</scope>
    <source>
        <strain evidence="4 5">JCM 11839</strain>
    </source>
</reference>
<dbReference type="SUPFAM" id="SSF47203">
    <property type="entry name" value="Acyl-CoA dehydrogenase C-terminal domain-like"/>
    <property type="match status" value="1"/>
</dbReference>
<dbReference type="RefSeq" id="WP_169393608.1">
    <property type="nucleotide sequence ID" value="NZ_JAAXKY010000001.1"/>
</dbReference>
<protein>
    <submittedName>
        <fullName evidence="4">Acyl-CoA dehydrogenase</fullName>
    </submittedName>
</protein>
<dbReference type="Gene3D" id="2.40.110.10">
    <property type="entry name" value="Butyryl-CoA Dehydrogenase, subunit A, domain 2"/>
    <property type="match status" value="1"/>
</dbReference>
<dbReference type="InterPro" id="IPR013786">
    <property type="entry name" value="AcylCoA_DH/ox_N"/>
</dbReference>
<gene>
    <name evidence="4" type="ORF">HF577_00035</name>
</gene>
<dbReference type="Pfam" id="PF02771">
    <property type="entry name" value="Acyl-CoA_dh_N"/>
    <property type="match status" value="1"/>
</dbReference>